<dbReference type="AlphaFoldDB" id="A0A9N9IG10"/>
<evidence type="ECO:0000313" key="3">
    <source>
        <dbReference type="Proteomes" id="UP000789375"/>
    </source>
</evidence>
<feature type="region of interest" description="Disordered" evidence="1">
    <location>
        <begin position="1"/>
        <end position="23"/>
    </location>
</feature>
<name>A0A9N9IG10_FUNMO</name>
<comment type="caution">
    <text evidence="2">The sequence shown here is derived from an EMBL/GenBank/DDBJ whole genome shotgun (WGS) entry which is preliminary data.</text>
</comment>
<dbReference type="Proteomes" id="UP000789375">
    <property type="component" value="Unassembled WGS sequence"/>
</dbReference>
<dbReference type="EMBL" id="CAJVPP010018471">
    <property type="protein sequence ID" value="CAG8735553.1"/>
    <property type="molecule type" value="Genomic_DNA"/>
</dbReference>
<protein>
    <submittedName>
        <fullName evidence="2">6616_t:CDS:1</fullName>
    </submittedName>
</protein>
<keyword evidence="3" id="KW-1185">Reference proteome</keyword>
<feature type="non-terminal residue" evidence="2">
    <location>
        <position position="80"/>
    </location>
</feature>
<organism evidence="2 3">
    <name type="scientific">Funneliformis mosseae</name>
    <name type="common">Endomycorrhizal fungus</name>
    <name type="synonym">Glomus mosseae</name>
    <dbReference type="NCBI Taxonomy" id="27381"/>
    <lineage>
        <taxon>Eukaryota</taxon>
        <taxon>Fungi</taxon>
        <taxon>Fungi incertae sedis</taxon>
        <taxon>Mucoromycota</taxon>
        <taxon>Glomeromycotina</taxon>
        <taxon>Glomeromycetes</taxon>
        <taxon>Glomerales</taxon>
        <taxon>Glomeraceae</taxon>
        <taxon>Funneliformis</taxon>
    </lineage>
</organism>
<sequence length="80" mass="8947">MNWYSSNNAWHGAKKRHVAGSAATEVEIIANYKRKTGGEEQVSRGWYLGQVPRPTPLSERSDRQGPSPHADIMKTSSNHQ</sequence>
<proteinExistence type="predicted"/>
<reference evidence="2" key="1">
    <citation type="submission" date="2021-06" db="EMBL/GenBank/DDBJ databases">
        <authorList>
            <person name="Kallberg Y."/>
            <person name="Tangrot J."/>
            <person name="Rosling A."/>
        </authorList>
    </citation>
    <scope>NUCLEOTIDE SEQUENCE</scope>
    <source>
        <strain evidence="2">87-6 pot B 2015</strain>
    </source>
</reference>
<evidence type="ECO:0000313" key="2">
    <source>
        <dbReference type="EMBL" id="CAG8735553.1"/>
    </source>
</evidence>
<feature type="region of interest" description="Disordered" evidence="1">
    <location>
        <begin position="39"/>
        <end position="80"/>
    </location>
</feature>
<evidence type="ECO:0000256" key="1">
    <source>
        <dbReference type="SAM" id="MobiDB-lite"/>
    </source>
</evidence>
<accession>A0A9N9IG10</accession>
<gene>
    <name evidence="2" type="ORF">FMOSSE_LOCUS15866</name>
</gene>